<reference evidence="2 3" key="1">
    <citation type="journal article" date="2021" name="Elife">
        <title>Chloroplast acquisition without the gene transfer in kleptoplastic sea slugs, Plakobranchus ocellatus.</title>
        <authorList>
            <person name="Maeda T."/>
            <person name="Takahashi S."/>
            <person name="Yoshida T."/>
            <person name="Shimamura S."/>
            <person name="Takaki Y."/>
            <person name="Nagai Y."/>
            <person name="Toyoda A."/>
            <person name="Suzuki Y."/>
            <person name="Arimoto A."/>
            <person name="Ishii H."/>
            <person name="Satoh N."/>
            <person name="Nishiyama T."/>
            <person name="Hasebe M."/>
            <person name="Maruyama T."/>
            <person name="Minagawa J."/>
            <person name="Obokata J."/>
            <person name="Shigenobu S."/>
        </authorList>
    </citation>
    <scope>NUCLEOTIDE SEQUENCE [LARGE SCALE GENOMIC DNA]</scope>
</reference>
<feature type="region of interest" description="Disordered" evidence="1">
    <location>
        <begin position="1"/>
        <end position="21"/>
    </location>
</feature>
<dbReference type="AlphaFoldDB" id="A0AAV3ZNB1"/>
<evidence type="ECO:0000256" key="1">
    <source>
        <dbReference type="SAM" id="MobiDB-lite"/>
    </source>
</evidence>
<keyword evidence="3" id="KW-1185">Reference proteome</keyword>
<evidence type="ECO:0000313" key="3">
    <source>
        <dbReference type="Proteomes" id="UP000735302"/>
    </source>
</evidence>
<evidence type="ECO:0000313" key="2">
    <source>
        <dbReference type="EMBL" id="GFN95962.1"/>
    </source>
</evidence>
<comment type="caution">
    <text evidence="2">The sequence shown here is derived from an EMBL/GenBank/DDBJ whole genome shotgun (WGS) entry which is preliminary data.</text>
</comment>
<proteinExistence type="predicted"/>
<dbReference type="EMBL" id="BLXT01002595">
    <property type="protein sequence ID" value="GFN95962.1"/>
    <property type="molecule type" value="Genomic_DNA"/>
</dbReference>
<organism evidence="2 3">
    <name type="scientific">Plakobranchus ocellatus</name>
    <dbReference type="NCBI Taxonomy" id="259542"/>
    <lineage>
        <taxon>Eukaryota</taxon>
        <taxon>Metazoa</taxon>
        <taxon>Spiralia</taxon>
        <taxon>Lophotrochozoa</taxon>
        <taxon>Mollusca</taxon>
        <taxon>Gastropoda</taxon>
        <taxon>Heterobranchia</taxon>
        <taxon>Euthyneura</taxon>
        <taxon>Panpulmonata</taxon>
        <taxon>Sacoglossa</taxon>
        <taxon>Placobranchoidea</taxon>
        <taxon>Plakobranchidae</taxon>
        <taxon>Plakobranchus</taxon>
    </lineage>
</organism>
<name>A0AAV3ZNB1_9GAST</name>
<gene>
    <name evidence="2" type="ORF">PoB_002246800</name>
</gene>
<accession>A0AAV3ZNB1</accession>
<protein>
    <submittedName>
        <fullName evidence="2">Uncharacterized protein</fullName>
    </submittedName>
</protein>
<dbReference type="Proteomes" id="UP000735302">
    <property type="component" value="Unassembled WGS sequence"/>
</dbReference>
<sequence length="130" mass="14640">MQAKSAASLRETSNRKRETVSIMTQDTISSLAANRAEIWPAFNTSTAKDKRRSGVEVVFRLSRMPHIKEWQKKKKRKRISEEFDILNSGNSLSEIPYATSSGDLEGGNSAHLSDELLEELVKWSAHAHNL</sequence>